<gene>
    <name evidence="2" type="ORF">FY528_08840</name>
</gene>
<keyword evidence="3" id="KW-1185">Reference proteome</keyword>
<comment type="caution">
    <text evidence="2">The sequence shown here is derived from an EMBL/GenBank/DDBJ whole genome shotgun (WGS) entry which is preliminary data.</text>
</comment>
<proteinExistence type="predicted"/>
<feature type="repeat" description="TPR" evidence="1">
    <location>
        <begin position="485"/>
        <end position="518"/>
    </location>
</feature>
<dbReference type="AlphaFoldDB" id="A0A5D6V5Z0"/>
<dbReference type="Gene3D" id="1.25.40.10">
    <property type="entry name" value="Tetratricopeptide repeat domain"/>
    <property type="match status" value="1"/>
</dbReference>
<dbReference type="Proteomes" id="UP000322791">
    <property type="component" value="Unassembled WGS sequence"/>
</dbReference>
<dbReference type="SMART" id="SM00028">
    <property type="entry name" value="TPR"/>
    <property type="match status" value="3"/>
</dbReference>
<protein>
    <submittedName>
        <fullName evidence="2">Tetratricopeptide repeat protein</fullName>
    </submittedName>
</protein>
<dbReference type="EMBL" id="VTHL01000007">
    <property type="protein sequence ID" value="TYZ10562.1"/>
    <property type="molecule type" value="Genomic_DNA"/>
</dbReference>
<name>A0A5D6V5Z0_9BACT</name>
<keyword evidence="1" id="KW-0802">TPR repeat</keyword>
<organism evidence="2 3">
    <name type="scientific">Hymenobacter lutimineralis</name>
    <dbReference type="NCBI Taxonomy" id="2606448"/>
    <lineage>
        <taxon>Bacteria</taxon>
        <taxon>Pseudomonadati</taxon>
        <taxon>Bacteroidota</taxon>
        <taxon>Cytophagia</taxon>
        <taxon>Cytophagales</taxon>
        <taxon>Hymenobacteraceae</taxon>
        <taxon>Hymenobacter</taxon>
    </lineage>
</organism>
<evidence type="ECO:0000256" key="1">
    <source>
        <dbReference type="PROSITE-ProRule" id="PRU00339"/>
    </source>
</evidence>
<dbReference type="InterPro" id="IPR019734">
    <property type="entry name" value="TPR_rpt"/>
</dbReference>
<dbReference type="RefSeq" id="WP_149070636.1">
    <property type="nucleotide sequence ID" value="NZ_VTHL01000007.1"/>
</dbReference>
<evidence type="ECO:0000313" key="2">
    <source>
        <dbReference type="EMBL" id="TYZ10562.1"/>
    </source>
</evidence>
<dbReference type="PROSITE" id="PS50005">
    <property type="entry name" value="TPR"/>
    <property type="match status" value="1"/>
</dbReference>
<reference evidence="2 3" key="1">
    <citation type="submission" date="2019-08" db="EMBL/GenBank/DDBJ databases">
        <authorList>
            <person name="Seo M.-J."/>
        </authorList>
    </citation>
    <scope>NUCLEOTIDE SEQUENCE [LARGE SCALE GENOMIC DNA]</scope>
    <source>
        <strain evidence="2 3">KIGAM108</strain>
    </source>
</reference>
<evidence type="ECO:0000313" key="3">
    <source>
        <dbReference type="Proteomes" id="UP000322791"/>
    </source>
</evidence>
<dbReference type="InterPro" id="IPR011990">
    <property type="entry name" value="TPR-like_helical_dom_sf"/>
</dbReference>
<accession>A0A5D6V5Z0</accession>
<sequence length="576" mass="65053">MLKVAGEGQQVAVQPAVLETNGENVLFEVKARVPAKHLKKGYAYGLNLRYHYDNGLREDTVGRIGFASGDYVYDEDRKDQLVATKQFNITFVPRKNPGQLMATPEARQLKPNGKRRQGKPFLIARGIVTTSRLVVRQDSLIPYLPEPPANLAGGGIRVLPFFFDTGESKIRNYLGTNVAALEEFIEANQKTELVMVVAANSPEPQETKNPRLAEQRTQALVKYFKNRLDVSSYLNSVSAVRFETKAYRNRWDLFMQKVQESALQPAQVDSIITILNESKGTFAEREQQLHRLSYFDYLEQYIYPVMRFGTVAVKYSAPQRYESEIYLLSKKIVEKQMEADALTPEELRYSATLTPLLAEKQRIYETAIATTGRWEAYHNLGVVLAARAEKEVNLRVKRAYQRRAATNFTLAAHRNPTALTFYRAATAYHRAGDKLEALQSYDYAIKLGGPRAILNQVFADKAALEIEIGQPEDALRSISFSDRSYQNTMNRALVYLLKNNPDGAAAIYQEALTLKPNDALAYYCLAIIAARQQDPATVGLHLRRAVQLDRSFAQRAVEDLEFRDLAANKAFVEALK</sequence>
<dbReference type="SUPFAM" id="SSF48452">
    <property type="entry name" value="TPR-like"/>
    <property type="match status" value="1"/>
</dbReference>